<keyword evidence="2" id="KW-0496">Mitochondrion</keyword>
<dbReference type="AlphaFoldDB" id="A0A6G5NIQ7"/>
<evidence type="ECO:0000256" key="1">
    <source>
        <dbReference type="SAM" id="Phobius"/>
    </source>
</evidence>
<keyword evidence="1" id="KW-0472">Membrane</keyword>
<keyword evidence="1" id="KW-1133">Transmembrane helix</keyword>
<protein>
    <submittedName>
        <fullName evidence="2">NADH dehydrogenase subunit 4L</fullName>
    </submittedName>
</protein>
<keyword evidence="1" id="KW-0812">Transmembrane</keyword>
<evidence type="ECO:0000313" key="2">
    <source>
        <dbReference type="EMBL" id="QBG38556.1"/>
    </source>
</evidence>
<proteinExistence type="predicted"/>
<feature type="transmembrane region" description="Helical" evidence="1">
    <location>
        <begin position="30"/>
        <end position="51"/>
    </location>
</feature>
<dbReference type="EMBL" id="MH158401">
    <property type="protein sequence ID" value="QBG38556.1"/>
    <property type="molecule type" value="Genomic_DNA"/>
</dbReference>
<dbReference type="Gene3D" id="1.10.287.3510">
    <property type="match status" value="1"/>
</dbReference>
<geneLocation type="mitochondrion" evidence="2"/>
<name>A0A6G5NIQ7_9HYME</name>
<organism evidence="2">
    <name type="scientific">Acropyga arnoldi</name>
    <dbReference type="NCBI Taxonomy" id="354292"/>
    <lineage>
        <taxon>Eukaryota</taxon>
        <taxon>Metazoa</taxon>
        <taxon>Ecdysozoa</taxon>
        <taxon>Arthropoda</taxon>
        <taxon>Hexapoda</taxon>
        <taxon>Insecta</taxon>
        <taxon>Pterygota</taxon>
        <taxon>Neoptera</taxon>
        <taxon>Endopterygota</taxon>
        <taxon>Hymenoptera</taxon>
        <taxon>Apocrita</taxon>
        <taxon>Aculeata</taxon>
        <taxon>Formicoidea</taxon>
        <taxon>Formicidae</taxon>
        <taxon>Formicinae</taxon>
        <taxon>Acropyga</taxon>
    </lineage>
</organism>
<feature type="transmembrane region" description="Helical" evidence="1">
    <location>
        <begin position="6"/>
        <end position="23"/>
    </location>
</feature>
<sequence length="95" mass="11474">MYIDTFIYSYIYLIILMSLIFMYKYMLVILMLIEFMVLSLFMIMYMIFSLVNLEVFVIYYLVFSVCEGVLGLTLLILIVRFHGNELYYIFSISKF</sequence>
<reference evidence="2" key="1">
    <citation type="submission" date="2018-04" db="EMBL/GenBank/DDBJ databases">
        <title>Evolution of mitochondrial genomes in the ant genus Acropyga (Hymenoptera: Formicidae: Formicinae).</title>
        <authorList>
            <person name="Duan X.-Y."/>
            <person name="Qian Z.-Q."/>
        </authorList>
    </citation>
    <scope>NUCLEOTIDE SEQUENCE</scope>
</reference>
<gene>
    <name evidence="2" type="primary">nad4l</name>
</gene>
<accession>A0A6G5NIQ7</accession>
<feature type="transmembrane region" description="Helical" evidence="1">
    <location>
        <begin position="57"/>
        <end position="79"/>
    </location>
</feature>